<keyword evidence="2" id="KW-0808">Transferase</keyword>
<dbReference type="AlphaFoldDB" id="A0A914AX60"/>
<dbReference type="SMART" id="SM00981">
    <property type="entry name" value="THUMP"/>
    <property type="match status" value="1"/>
</dbReference>
<dbReference type="Pfam" id="PF02926">
    <property type="entry name" value="THUMP"/>
    <property type="match status" value="1"/>
</dbReference>
<organism evidence="7 8">
    <name type="scientific">Patiria miniata</name>
    <name type="common">Bat star</name>
    <name type="synonym">Asterina miniata</name>
    <dbReference type="NCBI Taxonomy" id="46514"/>
    <lineage>
        <taxon>Eukaryota</taxon>
        <taxon>Metazoa</taxon>
        <taxon>Echinodermata</taxon>
        <taxon>Eleutherozoa</taxon>
        <taxon>Asterozoa</taxon>
        <taxon>Asteroidea</taxon>
        <taxon>Valvatacea</taxon>
        <taxon>Valvatida</taxon>
        <taxon>Asterinidae</taxon>
        <taxon>Patiria</taxon>
    </lineage>
</organism>
<evidence type="ECO:0000259" key="6">
    <source>
        <dbReference type="SMART" id="SM00981"/>
    </source>
</evidence>
<evidence type="ECO:0000256" key="1">
    <source>
        <dbReference type="ARBA" id="ARBA00004496"/>
    </source>
</evidence>
<dbReference type="OMA" id="RYRVTCE"/>
<dbReference type="GO" id="GO:0030488">
    <property type="term" value="P:tRNA methylation"/>
    <property type="evidence" value="ECO:0007669"/>
    <property type="project" value="TreeGrafter"/>
</dbReference>
<feature type="region of interest" description="Disordered" evidence="4">
    <location>
        <begin position="155"/>
        <end position="199"/>
    </location>
</feature>
<evidence type="ECO:0000256" key="5">
    <source>
        <dbReference type="SAM" id="SignalP"/>
    </source>
</evidence>
<dbReference type="OrthoDB" id="47730at2759"/>
<dbReference type="Pfam" id="PF01170">
    <property type="entry name" value="UPF0020"/>
    <property type="match status" value="1"/>
</dbReference>
<dbReference type="InterPro" id="IPR029063">
    <property type="entry name" value="SAM-dependent_MTases_sf"/>
</dbReference>
<dbReference type="CDD" id="cd11715">
    <property type="entry name" value="THUMP_AdoMetMT"/>
    <property type="match status" value="1"/>
</dbReference>
<feature type="domain" description="THUMP" evidence="6">
    <location>
        <begin position="171"/>
        <end position="262"/>
    </location>
</feature>
<dbReference type="GO" id="GO:0043527">
    <property type="term" value="C:tRNA methyltransferase complex"/>
    <property type="evidence" value="ECO:0007669"/>
    <property type="project" value="UniProtKB-ARBA"/>
</dbReference>
<dbReference type="CTD" id="25917"/>
<dbReference type="Proteomes" id="UP000887568">
    <property type="component" value="Unplaced"/>
</dbReference>
<dbReference type="GO" id="GO:0016423">
    <property type="term" value="F:tRNA (guanine) methyltransferase activity"/>
    <property type="evidence" value="ECO:0007669"/>
    <property type="project" value="TreeGrafter"/>
</dbReference>
<sequence>MLALRLHLLAAVCNFSGGMEGDKKFLFGATVATGFERTALDECTEKLGHEINAAVDRGRVFFEIHRNQLRKALDLRTIDHLFVVVKRLKGLNLSQERDEALQELCRHLSHSDWVHAVDAWTLVRGVDFIPSLLEHTVPSPTPTERLLDNLSIADTETNRSQKPSGEDFVTGNSPSKETPPRSNLETSHHQPVTDTRPRNYLPTFRVTGHRVSDSHLFSSREAAGKLGEYLIQRYGWPVKMKEFEMEVLVNVNNNDATIGINLTAESMHKRNIVHFGPTTLRSTLAHCMLRLGEPQPGDVICDPMCGGGSIPIEAVQNWPCFVLGGDNHDIACQHAGGNVTAVNEKRRSNGRPDVSIDVVQWDVTSLPLRSDSIDLLVSDMPFGKRMGSRLNNWELYRRGLVEMGRVCRQGTGKAVLLTQDKKCMAKILQKVSSVWKRQLQLTINIGGLFACVYVLKRRGQAKPTVAQGTHDGNGQEGME</sequence>
<feature type="signal peptide" evidence="5">
    <location>
        <begin position="1"/>
        <end position="21"/>
    </location>
</feature>
<dbReference type="SUPFAM" id="SSF143437">
    <property type="entry name" value="THUMP domain-like"/>
    <property type="match status" value="1"/>
</dbReference>
<keyword evidence="3" id="KW-0819">tRNA processing</keyword>
<name>A0A914AX60_PATMI</name>
<dbReference type="Gene3D" id="3.40.50.150">
    <property type="entry name" value="Vaccinia Virus protein VP39"/>
    <property type="match status" value="1"/>
</dbReference>
<reference evidence="7" key="1">
    <citation type="submission" date="2022-11" db="UniProtKB">
        <authorList>
            <consortium name="EnsemblMetazoa"/>
        </authorList>
    </citation>
    <scope>IDENTIFICATION</scope>
</reference>
<dbReference type="EnsemblMetazoa" id="XM_038212360.1">
    <property type="protein sequence ID" value="XP_038068288.1"/>
    <property type="gene ID" value="LOC119737770"/>
</dbReference>
<accession>A0A914AX60</accession>
<evidence type="ECO:0000256" key="3">
    <source>
        <dbReference type="ARBA" id="ARBA00022694"/>
    </source>
</evidence>
<keyword evidence="5" id="KW-0732">Signal</keyword>
<feature type="compositionally biased region" description="Polar residues" evidence="4">
    <location>
        <begin position="170"/>
        <end position="193"/>
    </location>
</feature>
<dbReference type="InterPro" id="IPR004114">
    <property type="entry name" value="THUMP_dom"/>
</dbReference>
<dbReference type="Gene3D" id="3.30.2130.30">
    <property type="match status" value="2"/>
</dbReference>
<evidence type="ECO:0000256" key="2">
    <source>
        <dbReference type="ARBA" id="ARBA00022603"/>
    </source>
</evidence>
<proteinExistence type="predicted"/>
<dbReference type="PANTHER" id="PTHR14911">
    <property type="entry name" value="THUMP DOMAIN-CONTAINING"/>
    <property type="match status" value="1"/>
</dbReference>
<keyword evidence="2" id="KW-0489">Methyltransferase</keyword>
<dbReference type="PANTHER" id="PTHR14911:SF13">
    <property type="entry name" value="TRNA (GUANINE(6)-N2)-METHYLTRANSFERASE THUMP3"/>
    <property type="match status" value="1"/>
</dbReference>
<evidence type="ECO:0000256" key="4">
    <source>
        <dbReference type="SAM" id="MobiDB-lite"/>
    </source>
</evidence>
<dbReference type="SUPFAM" id="SSF53335">
    <property type="entry name" value="S-adenosyl-L-methionine-dependent methyltransferases"/>
    <property type="match status" value="1"/>
</dbReference>
<comment type="subcellular location">
    <subcellularLocation>
        <location evidence="1">Cytoplasm</location>
    </subcellularLocation>
</comment>
<dbReference type="GO" id="GO:0005737">
    <property type="term" value="C:cytoplasm"/>
    <property type="evidence" value="ECO:0007669"/>
    <property type="project" value="UniProtKB-SubCell"/>
</dbReference>
<dbReference type="GeneID" id="119737770"/>
<dbReference type="InterPro" id="IPR000241">
    <property type="entry name" value="RlmKL-like_Mtase"/>
</dbReference>
<feature type="chain" id="PRO_5037892686" description="THUMP domain-containing protein" evidence="5">
    <location>
        <begin position="22"/>
        <end position="479"/>
    </location>
</feature>
<dbReference type="FunFam" id="3.40.50.150:FF:000073">
    <property type="entry name" value="THUMP domain containing 3"/>
    <property type="match status" value="1"/>
</dbReference>
<dbReference type="GO" id="GO:0003723">
    <property type="term" value="F:RNA binding"/>
    <property type="evidence" value="ECO:0007669"/>
    <property type="project" value="InterPro"/>
</dbReference>
<protein>
    <recommendedName>
        <fullName evidence="6">THUMP domain-containing protein</fullName>
    </recommendedName>
</protein>
<keyword evidence="8" id="KW-1185">Reference proteome</keyword>
<evidence type="ECO:0000313" key="7">
    <source>
        <dbReference type="EnsemblMetazoa" id="XP_038068288.1"/>
    </source>
</evidence>
<dbReference type="RefSeq" id="XP_038068288.1">
    <property type="nucleotide sequence ID" value="XM_038212360.1"/>
</dbReference>
<evidence type="ECO:0000313" key="8">
    <source>
        <dbReference type="Proteomes" id="UP000887568"/>
    </source>
</evidence>